<comment type="caution">
    <text evidence="3">The sequence shown here is derived from an EMBL/GenBank/DDBJ whole genome shotgun (WGS) entry which is preliminary data.</text>
</comment>
<dbReference type="EMBL" id="JAPEUY010000018">
    <property type="protein sequence ID" value="KAJ4364066.1"/>
    <property type="molecule type" value="Genomic_DNA"/>
</dbReference>
<dbReference type="Proteomes" id="UP001140560">
    <property type="component" value="Unassembled WGS sequence"/>
</dbReference>
<dbReference type="SUPFAM" id="SSF51556">
    <property type="entry name" value="Metallo-dependent hydrolases"/>
    <property type="match status" value="1"/>
</dbReference>
<protein>
    <recommendedName>
        <fullName evidence="2">Amidohydrolase 3 domain-containing protein</fullName>
    </recommendedName>
</protein>
<sequence>MPTVSTLLWASLPIILAALIYQVGLTGFILAHITEHIAFKVLRSFFPTTHCYASVKTLSSDITRAECFSVSDGKFSRVFLDDASSDVKSGRSGHVIPGLWDGHGHLIQFGESLHSVNLFGANSMTEVKERLVEYKLGRPEIGTKEQWLRGVGWDQANFEGKWPTASDLEIDDSFKDLFIMLDRVDVHCVWVSKKVLTLLPPSLPDIPGGEIPVEGVFCDNAMDIVLEYYPKPSREQKSKFVKDAMSELNKLGIVGMHDAGVTPGELNLYKELSAGEGWSVRVYAMVECDIRNTFCPDAVQKVATPNGNFHVRSVKLFGDGALGSWGSAMIEPYSDKPSSSGSLLVNATTLSKLTNDWASAGYQVNIHAIGDLANRNAIDAFEAALRALCPHSSPRECQEKHRFRIEHSQIIHPDDQIRMAELGIIPSIQPTHATSDMGYAESRLGLQRTKDEAYRMRSLLSLRPILGSDFPVEPASIFEGMFAAITRRSPRTGLDPNGDKIGWYPEETLTLQEALVGFTVNPAYGAFLEDKAGVIKAGAYADWVVLDEPLESMDPDSLRKATVRETWVGGKRVYQRPDVGGD</sequence>
<dbReference type="InterPro" id="IPR033932">
    <property type="entry name" value="YtcJ-like"/>
</dbReference>
<dbReference type="Gene3D" id="3.10.310.70">
    <property type="match status" value="1"/>
</dbReference>
<keyword evidence="1" id="KW-0812">Transmembrane</keyword>
<accession>A0A9W9CID5</accession>
<feature type="transmembrane region" description="Helical" evidence="1">
    <location>
        <begin position="6"/>
        <end position="33"/>
    </location>
</feature>
<name>A0A9W9CID5_9PLEO</name>
<reference evidence="3" key="1">
    <citation type="submission" date="2022-10" db="EMBL/GenBank/DDBJ databases">
        <title>Tapping the CABI collections for fungal endophytes: first genome assemblies for Collariella, Neodidymelliopsis, Ascochyta clinopodiicola, Didymella pomorum, Didymosphaeria variabile, Neocosmospora piperis and Neocucurbitaria cava.</title>
        <authorList>
            <person name="Hill R."/>
        </authorList>
    </citation>
    <scope>NUCLEOTIDE SEQUENCE</scope>
    <source>
        <strain evidence="3">IMI 356814</strain>
    </source>
</reference>
<dbReference type="OrthoDB" id="3501663at2759"/>
<evidence type="ECO:0000256" key="1">
    <source>
        <dbReference type="SAM" id="Phobius"/>
    </source>
</evidence>
<dbReference type="Gene3D" id="2.30.40.10">
    <property type="entry name" value="Urease, subunit C, domain 1"/>
    <property type="match status" value="1"/>
</dbReference>
<keyword evidence="4" id="KW-1185">Reference proteome</keyword>
<evidence type="ECO:0000313" key="3">
    <source>
        <dbReference type="EMBL" id="KAJ4364066.1"/>
    </source>
</evidence>
<dbReference type="InterPro" id="IPR011059">
    <property type="entry name" value="Metal-dep_hydrolase_composite"/>
</dbReference>
<proteinExistence type="predicted"/>
<dbReference type="CDD" id="cd01300">
    <property type="entry name" value="YtcJ_like"/>
    <property type="match status" value="1"/>
</dbReference>
<dbReference type="PANTHER" id="PTHR22642">
    <property type="entry name" value="IMIDAZOLONEPROPIONASE"/>
    <property type="match status" value="1"/>
</dbReference>
<feature type="domain" description="Amidohydrolase 3" evidence="2">
    <location>
        <begin position="93"/>
        <end position="574"/>
    </location>
</feature>
<evidence type="ECO:0000313" key="4">
    <source>
        <dbReference type="Proteomes" id="UP001140560"/>
    </source>
</evidence>
<dbReference type="Pfam" id="PF07969">
    <property type="entry name" value="Amidohydro_3"/>
    <property type="match status" value="1"/>
</dbReference>
<dbReference type="AlphaFoldDB" id="A0A9W9CID5"/>
<dbReference type="GO" id="GO:0016810">
    <property type="term" value="F:hydrolase activity, acting on carbon-nitrogen (but not peptide) bonds"/>
    <property type="evidence" value="ECO:0007669"/>
    <property type="project" value="InterPro"/>
</dbReference>
<dbReference type="InterPro" id="IPR032466">
    <property type="entry name" value="Metal_Hydrolase"/>
</dbReference>
<dbReference type="PANTHER" id="PTHR22642:SF2">
    <property type="entry name" value="PROTEIN LONG AFTER FAR-RED 3"/>
    <property type="match status" value="1"/>
</dbReference>
<dbReference type="SUPFAM" id="SSF51338">
    <property type="entry name" value="Composite domain of metallo-dependent hydrolases"/>
    <property type="match status" value="1"/>
</dbReference>
<gene>
    <name evidence="3" type="ORF">N0V83_009521</name>
</gene>
<keyword evidence="1" id="KW-1133">Transmembrane helix</keyword>
<dbReference type="InterPro" id="IPR013108">
    <property type="entry name" value="Amidohydro_3"/>
</dbReference>
<keyword evidence="1" id="KW-0472">Membrane</keyword>
<evidence type="ECO:0000259" key="2">
    <source>
        <dbReference type="Pfam" id="PF07969"/>
    </source>
</evidence>
<organism evidence="3 4">
    <name type="scientific">Neocucurbitaria cava</name>
    <dbReference type="NCBI Taxonomy" id="798079"/>
    <lineage>
        <taxon>Eukaryota</taxon>
        <taxon>Fungi</taxon>
        <taxon>Dikarya</taxon>
        <taxon>Ascomycota</taxon>
        <taxon>Pezizomycotina</taxon>
        <taxon>Dothideomycetes</taxon>
        <taxon>Pleosporomycetidae</taxon>
        <taxon>Pleosporales</taxon>
        <taxon>Pleosporineae</taxon>
        <taxon>Cucurbitariaceae</taxon>
        <taxon>Neocucurbitaria</taxon>
    </lineage>
</organism>
<dbReference type="Gene3D" id="3.20.20.140">
    <property type="entry name" value="Metal-dependent hydrolases"/>
    <property type="match status" value="1"/>
</dbReference>